<comment type="caution">
    <text evidence="1">The sequence shown here is derived from an EMBL/GenBank/DDBJ whole genome shotgun (WGS) entry which is preliminary data.</text>
</comment>
<dbReference type="RefSeq" id="WP_270070166.1">
    <property type="nucleotide sequence ID" value="NZ_JAJAQC010000001.1"/>
</dbReference>
<dbReference type="Proteomes" id="UP001140076">
    <property type="component" value="Unassembled WGS sequence"/>
</dbReference>
<dbReference type="PANTHER" id="PTHR42110:SF1">
    <property type="entry name" value="L-ASPARAGINASE, PUTATIVE (AFU_ORTHOLOGUE AFUA_3G11890)-RELATED"/>
    <property type="match status" value="1"/>
</dbReference>
<accession>A0A9X3SKB3</accession>
<dbReference type="Pfam" id="PF06089">
    <property type="entry name" value="Asparaginase_II"/>
    <property type="match status" value="1"/>
</dbReference>
<evidence type="ECO:0000313" key="2">
    <source>
        <dbReference type="Proteomes" id="UP001140076"/>
    </source>
</evidence>
<dbReference type="InterPro" id="IPR010349">
    <property type="entry name" value="Asparaginase_II"/>
</dbReference>
<sequence>MPETAPPPYAPLVEVVRSGFREGVHYGAVVGLTASGEIGYSRGDVAAPMLPRSAAKPFQASAVLRAGAPLHGPQVAVAAGSHSGEPRHAELVRATLAASGLSEDDLGCPAEWPLDRHERDALLRAGGSPARVLMNCSGKHAAMLAACVARGWDTAGYLAPDHPVQAAVRAEIERLCGEPVAHTAVDGCGAPQLAVSLLGLARGLRAMVGAAADSPEGRVLAAMRAHPEYVAGERRDDTRLMRALPGLVSKIGAEGVIAIAAPTGEAVAVKMSDGDPLGRARTAAGLTALAALGVDVEPVRAMLETEVLGGGAPVGAVRPLPEAGPRG</sequence>
<protein>
    <submittedName>
        <fullName evidence="1">Asparaginase</fullName>
    </submittedName>
</protein>
<reference evidence="1" key="1">
    <citation type="submission" date="2021-10" db="EMBL/GenBank/DDBJ databases">
        <title>Streptomonospora sp. nov., isolated from mangrove soil.</title>
        <authorList>
            <person name="Chen X."/>
            <person name="Ge X."/>
            <person name="Liu W."/>
        </authorList>
    </citation>
    <scope>NUCLEOTIDE SEQUENCE</scope>
    <source>
        <strain evidence="1">S1-112</strain>
    </source>
</reference>
<dbReference type="PANTHER" id="PTHR42110">
    <property type="entry name" value="L-ASPARAGINASE, PUTATIVE (AFU_ORTHOLOGUE AFUA_3G11890)-RELATED"/>
    <property type="match status" value="1"/>
</dbReference>
<evidence type="ECO:0000313" key="1">
    <source>
        <dbReference type="EMBL" id="MDA0562886.1"/>
    </source>
</evidence>
<organism evidence="1 2">
    <name type="scientific">Streptomonospora mangrovi</name>
    <dbReference type="NCBI Taxonomy" id="2883123"/>
    <lineage>
        <taxon>Bacteria</taxon>
        <taxon>Bacillati</taxon>
        <taxon>Actinomycetota</taxon>
        <taxon>Actinomycetes</taxon>
        <taxon>Streptosporangiales</taxon>
        <taxon>Nocardiopsidaceae</taxon>
        <taxon>Streptomonospora</taxon>
    </lineage>
</organism>
<dbReference type="AlphaFoldDB" id="A0A9X3SKB3"/>
<dbReference type="EMBL" id="JAJAQC010000001">
    <property type="protein sequence ID" value="MDA0562886.1"/>
    <property type="molecule type" value="Genomic_DNA"/>
</dbReference>
<keyword evidence="2" id="KW-1185">Reference proteome</keyword>
<proteinExistence type="predicted"/>
<name>A0A9X3SKB3_9ACTN</name>
<gene>
    <name evidence="1" type="ORF">LG943_00820</name>
</gene>